<reference evidence="6 7" key="1">
    <citation type="journal article" date="2016" name="Nat. Commun.">
        <title>Ectomycorrhizal ecology is imprinted in the genome of the dominant symbiotic fungus Cenococcum geophilum.</title>
        <authorList>
            <consortium name="DOE Joint Genome Institute"/>
            <person name="Peter M."/>
            <person name="Kohler A."/>
            <person name="Ohm R.A."/>
            <person name="Kuo A."/>
            <person name="Krutzmann J."/>
            <person name="Morin E."/>
            <person name="Arend M."/>
            <person name="Barry K.W."/>
            <person name="Binder M."/>
            <person name="Choi C."/>
            <person name="Clum A."/>
            <person name="Copeland A."/>
            <person name="Grisel N."/>
            <person name="Haridas S."/>
            <person name="Kipfer T."/>
            <person name="LaButti K."/>
            <person name="Lindquist E."/>
            <person name="Lipzen A."/>
            <person name="Maire R."/>
            <person name="Meier B."/>
            <person name="Mihaltcheva S."/>
            <person name="Molinier V."/>
            <person name="Murat C."/>
            <person name="Poggeler S."/>
            <person name="Quandt C.A."/>
            <person name="Sperisen C."/>
            <person name="Tritt A."/>
            <person name="Tisserant E."/>
            <person name="Crous P.W."/>
            <person name="Henrissat B."/>
            <person name="Nehls U."/>
            <person name="Egli S."/>
            <person name="Spatafora J.W."/>
            <person name="Grigoriev I.V."/>
            <person name="Martin F.M."/>
        </authorList>
    </citation>
    <scope>NUCLEOTIDE SEQUENCE [LARGE SCALE GENOMIC DNA]</scope>
    <source>
        <strain evidence="6 7">CBS 459.81</strain>
    </source>
</reference>
<sequence>MAPFSNLFHPMQHGVLEQQTQHRPLRFLGQLIDDPYHPTHRARSRHREVLAPDFDVRETELAYYLEGEFPGIADNEAIKLEWVDNRTLAIDAKVVKVDLDAEWGLPLTGMQVKPVPQGEDTVITDAPNDARESVEATQDGGPLAREQELERRKMEEQTQGEAQRKAQQQMTPPAVRDWLAERRVGHYQRTFTFPADVDAVAVRARLGQGLLRILVPKIRDANVKAKQIPIENVE</sequence>
<evidence type="ECO:0000313" key="7">
    <source>
        <dbReference type="Proteomes" id="UP000250266"/>
    </source>
</evidence>
<evidence type="ECO:0000256" key="2">
    <source>
        <dbReference type="PROSITE-ProRule" id="PRU00285"/>
    </source>
</evidence>
<dbReference type="PANTHER" id="PTHR11527">
    <property type="entry name" value="HEAT-SHOCK PROTEIN 20 FAMILY MEMBER"/>
    <property type="match status" value="1"/>
</dbReference>
<protein>
    <submittedName>
        <fullName evidence="6">HSP20-like chaperone</fullName>
    </submittedName>
</protein>
<evidence type="ECO:0000259" key="5">
    <source>
        <dbReference type="PROSITE" id="PS01031"/>
    </source>
</evidence>
<feature type="compositionally biased region" description="Polar residues" evidence="4">
    <location>
        <begin position="157"/>
        <end position="171"/>
    </location>
</feature>
<evidence type="ECO:0000313" key="6">
    <source>
        <dbReference type="EMBL" id="OCK85861.1"/>
    </source>
</evidence>
<evidence type="ECO:0000256" key="3">
    <source>
        <dbReference type="RuleBase" id="RU003616"/>
    </source>
</evidence>
<dbReference type="CDD" id="cd06464">
    <property type="entry name" value="ACD_sHsps-like"/>
    <property type="match status" value="1"/>
</dbReference>
<dbReference type="OrthoDB" id="1431247at2759"/>
<dbReference type="Gene3D" id="2.60.40.790">
    <property type="match status" value="1"/>
</dbReference>
<dbReference type="SUPFAM" id="SSF49764">
    <property type="entry name" value="HSP20-like chaperones"/>
    <property type="match status" value="1"/>
</dbReference>
<dbReference type="InterPro" id="IPR031107">
    <property type="entry name" value="Small_HSP"/>
</dbReference>
<dbReference type="EMBL" id="KV744812">
    <property type="protein sequence ID" value="OCK85861.1"/>
    <property type="molecule type" value="Genomic_DNA"/>
</dbReference>
<dbReference type="InterPro" id="IPR008978">
    <property type="entry name" value="HSP20-like_chaperone"/>
</dbReference>
<dbReference type="Pfam" id="PF00011">
    <property type="entry name" value="HSP20"/>
    <property type="match status" value="1"/>
</dbReference>
<keyword evidence="1" id="KW-0346">Stress response</keyword>
<dbReference type="PROSITE" id="PS01031">
    <property type="entry name" value="SHSP"/>
    <property type="match status" value="1"/>
</dbReference>
<keyword evidence="7" id="KW-1185">Reference proteome</keyword>
<feature type="region of interest" description="Disordered" evidence="4">
    <location>
        <begin position="131"/>
        <end position="172"/>
    </location>
</feature>
<organism evidence="6 7">
    <name type="scientific">Lepidopterella palustris CBS 459.81</name>
    <dbReference type="NCBI Taxonomy" id="1314670"/>
    <lineage>
        <taxon>Eukaryota</taxon>
        <taxon>Fungi</taxon>
        <taxon>Dikarya</taxon>
        <taxon>Ascomycota</taxon>
        <taxon>Pezizomycotina</taxon>
        <taxon>Dothideomycetes</taxon>
        <taxon>Pleosporomycetidae</taxon>
        <taxon>Mytilinidiales</taxon>
        <taxon>Argynnaceae</taxon>
        <taxon>Lepidopterella</taxon>
    </lineage>
</organism>
<feature type="compositionally biased region" description="Basic and acidic residues" evidence="4">
    <location>
        <begin position="145"/>
        <end position="156"/>
    </location>
</feature>
<feature type="domain" description="SHSP" evidence="5">
    <location>
        <begin position="45"/>
        <end position="233"/>
    </location>
</feature>
<dbReference type="AlphaFoldDB" id="A0A8E2EKU4"/>
<dbReference type="InterPro" id="IPR002068">
    <property type="entry name" value="A-crystallin/Hsp20_dom"/>
</dbReference>
<proteinExistence type="inferred from homology"/>
<dbReference type="Proteomes" id="UP000250266">
    <property type="component" value="Unassembled WGS sequence"/>
</dbReference>
<gene>
    <name evidence="6" type="ORF">K432DRAFT_377239</name>
</gene>
<evidence type="ECO:0000256" key="1">
    <source>
        <dbReference type="ARBA" id="ARBA00023016"/>
    </source>
</evidence>
<comment type="similarity">
    <text evidence="2 3">Belongs to the small heat shock protein (HSP20) family.</text>
</comment>
<name>A0A8E2EKU4_9PEZI</name>
<accession>A0A8E2EKU4</accession>
<evidence type="ECO:0000256" key="4">
    <source>
        <dbReference type="SAM" id="MobiDB-lite"/>
    </source>
</evidence>